<reference evidence="2 3" key="1">
    <citation type="submission" date="2023-08" db="EMBL/GenBank/DDBJ databases">
        <title>Black Yeasts Isolated from many extreme environments.</title>
        <authorList>
            <person name="Coleine C."/>
            <person name="Stajich J.E."/>
            <person name="Selbmann L."/>
        </authorList>
    </citation>
    <scope>NUCLEOTIDE SEQUENCE [LARGE SCALE GENOMIC DNA]</scope>
    <source>
        <strain evidence="2 3">CCFEE 6328</strain>
    </source>
</reference>
<evidence type="ECO:0000313" key="2">
    <source>
        <dbReference type="EMBL" id="KAK5057929.1"/>
    </source>
</evidence>
<dbReference type="EMBL" id="JAVRRF010000015">
    <property type="protein sequence ID" value="KAK5057929.1"/>
    <property type="molecule type" value="Genomic_DNA"/>
</dbReference>
<organism evidence="2 3">
    <name type="scientific">Exophiala sideris</name>
    <dbReference type="NCBI Taxonomy" id="1016849"/>
    <lineage>
        <taxon>Eukaryota</taxon>
        <taxon>Fungi</taxon>
        <taxon>Dikarya</taxon>
        <taxon>Ascomycota</taxon>
        <taxon>Pezizomycotina</taxon>
        <taxon>Eurotiomycetes</taxon>
        <taxon>Chaetothyriomycetidae</taxon>
        <taxon>Chaetothyriales</taxon>
        <taxon>Herpotrichiellaceae</taxon>
        <taxon>Exophiala</taxon>
    </lineage>
</organism>
<proteinExistence type="predicted"/>
<sequence>MASPAHIEPITYFYPTGNTPAVNLAQSFPPEKDGTCLLLGCGDVRNILFTAYSRLPAARNALLFTLLVDDKECNNAHLIWNIYYHTMVDKDALQLLRDQAKKLDGLTTSLETWHKSQYGGSLRFCDQSTFARVVQVWKFYSLDPSHGPLFHTQQKQLQASFSKAQSLHTKLVSGKITYSGARSAGPCTLLAMEDKTLASSEHWKTGVVMDDKKLIQASKYLNPMFGTMQETLTVHYATDPLSGFHLAPAYVSLTEDSPLHPDPAKQSTVRAVACAAFAEFQAWTKSFRRAQFVMRFVASDALAFCYVLQHHRVHQETQSAHWYRDRAHYEQLVLDSEDYAPSGHAPTVFDIIDTSNLIDHLGRLNVLVACVPLLHHRPTSALYTEIPVLRDASLAAYVETLLCGDLATVSAVLGISPCQFWTNTTTISSLMEILKNGITKKVHQQPITQSRLILVWRPGVLPVIKFASDELARLMYRVYLQMFRDESWANMLSTSAAQLVRTQYAAYTRASIVALLKLVKSAQLVDFDNFIQAFCDNVSRDTVLNMGDHYIQELFTHLHMSGLFSASTYEPGLDGFMDFLNDSPLRNWKNLPATLCLTLVVPRSKLWLFQKKSPTDTGSPLCHIALQRSDGRQNLFPDLQLGFGRLRTAGVKHTGDFTVCVDSNEKEWQGKDPMIVSVMIPTWLALYDLDHSTEVAFGLKSTPMTAAFMADLGMMLQLHKSTLAGEDVYLTTNPPNMAGHPSLPCKPKTAASQDISQAFDALAVATKLTDQTPTVTFTASLNNQATKVEKLNIHLDIISDAGRALLRSKAAVNVKQLSPFRLRFDIGVDGFQQDVRLPLPFSMSGGKTRIARMSAYLEFIGTVASPAEIMSQPVGMTSVTLIKGKPLLEELPYSSLDSLPVLDTQKIENITKRDWLAMYLITMFSARERAERERCRKMDITPSDARISFKDSLVGIFMISTGAARGTPKQDIFALCLKGNPTIGYLINVSSIRIDLANHSVVLDAALLPMTKENRQATGILLSLLQSSLQVIEIDERACSLATRASSICRAVP</sequence>
<keyword evidence="3" id="KW-1185">Reference proteome</keyword>
<dbReference type="InterPro" id="IPR027974">
    <property type="entry name" value="DUF4470"/>
</dbReference>
<feature type="domain" description="DUF4470" evidence="1">
    <location>
        <begin position="15"/>
        <end position="54"/>
    </location>
</feature>
<dbReference type="Proteomes" id="UP001345691">
    <property type="component" value="Unassembled WGS sequence"/>
</dbReference>
<gene>
    <name evidence="2" type="ORF">LTR69_006926</name>
</gene>
<dbReference type="Pfam" id="PF14737">
    <property type="entry name" value="DUF4470"/>
    <property type="match status" value="1"/>
</dbReference>
<name>A0ABR0J6M4_9EURO</name>
<comment type="caution">
    <text evidence="2">The sequence shown here is derived from an EMBL/GenBank/DDBJ whole genome shotgun (WGS) entry which is preliminary data.</text>
</comment>
<accession>A0ABR0J6M4</accession>
<evidence type="ECO:0000313" key="3">
    <source>
        <dbReference type="Proteomes" id="UP001345691"/>
    </source>
</evidence>
<protein>
    <recommendedName>
        <fullName evidence="1">DUF4470 domain-containing protein</fullName>
    </recommendedName>
</protein>
<evidence type="ECO:0000259" key="1">
    <source>
        <dbReference type="Pfam" id="PF14737"/>
    </source>
</evidence>